<evidence type="ECO:0000256" key="2">
    <source>
        <dbReference type="ARBA" id="ARBA00023004"/>
    </source>
</evidence>
<dbReference type="STRING" id="1965070.A0A3S4RCC6"/>
<dbReference type="PROSITE" id="PS51352">
    <property type="entry name" value="THIOREDOXIN_2"/>
    <property type="match status" value="1"/>
</dbReference>
<keyword evidence="3" id="KW-0411">Iron-sulfur</keyword>
<evidence type="ECO:0000313" key="6">
    <source>
        <dbReference type="Proteomes" id="UP000285301"/>
    </source>
</evidence>
<sequence length="232" mass="26077">MSDSNIASISSKEQFHKFVQLSNDKLVLCHFTAVWAPQCQQISDILVELSKNDEFKSVLFAEVNAESLPELAQEYKVSSVPTCLILAKGKICDSIEGANVSQLTKKVREYAFKKFPLSVDTLPGNEQNSGSDLNQRLQKLINKSKVMVFMKGSADAPRCKFSRQLVDILSNINCKYESFDILEDEEVRQGLKLYSNWPTYPQIYVEGELIGGLDIVKELQETGELKATLKVE</sequence>
<keyword evidence="6" id="KW-1185">Reference proteome</keyword>
<dbReference type="CDD" id="cd02984">
    <property type="entry name" value="TRX_PICOT"/>
    <property type="match status" value="1"/>
</dbReference>
<dbReference type="InterPro" id="IPR002109">
    <property type="entry name" value="Glutaredoxin"/>
</dbReference>
<evidence type="ECO:0000313" key="5">
    <source>
        <dbReference type="EMBL" id="RWS14383.1"/>
    </source>
</evidence>
<dbReference type="PROSITE" id="PS51354">
    <property type="entry name" value="GLUTAREDOXIN_2"/>
    <property type="match status" value="1"/>
</dbReference>
<dbReference type="PANTHER" id="PTHR10293:SF73">
    <property type="entry name" value="GLUTAREDOXIN-3"/>
    <property type="match status" value="1"/>
</dbReference>
<protein>
    <recommendedName>
        <fullName evidence="4">Thioredoxin domain-containing protein</fullName>
    </recommendedName>
</protein>
<proteinExistence type="predicted"/>
<accession>A0A3S4RCC6</accession>
<dbReference type="OrthoDB" id="415696at2759"/>
<dbReference type="Gene3D" id="3.40.30.10">
    <property type="entry name" value="Glutaredoxin"/>
    <property type="match status" value="2"/>
</dbReference>
<evidence type="ECO:0000259" key="4">
    <source>
        <dbReference type="PROSITE" id="PS51352"/>
    </source>
</evidence>
<keyword evidence="2" id="KW-0408">Iron</keyword>
<dbReference type="GO" id="GO:0005829">
    <property type="term" value="C:cytosol"/>
    <property type="evidence" value="ECO:0007669"/>
    <property type="project" value="TreeGrafter"/>
</dbReference>
<dbReference type="AlphaFoldDB" id="A0A3S4RCC6"/>
<reference evidence="5 6" key="1">
    <citation type="journal article" date="2018" name="Gigascience">
        <title>Genomes of trombidid mites reveal novel predicted allergens and laterally-transferred genes associated with secondary metabolism.</title>
        <authorList>
            <person name="Dong X."/>
            <person name="Chaisiri K."/>
            <person name="Xia D."/>
            <person name="Armstrong S.D."/>
            <person name="Fang Y."/>
            <person name="Donnelly M.J."/>
            <person name="Kadowaki T."/>
            <person name="McGarry J.W."/>
            <person name="Darby A.C."/>
            <person name="Makepeace B.L."/>
        </authorList>
    </citation>
    <scope>NUCLEOTIDE SEQUENCE [LARGE SCALE GENOMIC DNA]</scope>
    <source>
        <strain evidence="5">UoL-WK</strain>
    </source>
</reference>
<dbReference type="SUPFAM" id="SSF52833">
    <property type="entry name" value="Thioredoxin-like"/>
    <property type="match status" value="2"/>
</dbReference>
<dbReference type="EMBL" id="NCKU01000740">
    <property type="protein sequence ID" value="RWS14383.1"/>
    <property type="molecule type" value="Genomic_DNA"/>
</dbReference>
<feature type="domain" description="Thioredoxin" evidence="4">
    <location>
        <begin position="1"/>
        <end position="112"/>
    </location>
</feature>
<dbReference type="CDD" id="cd03028">
    <property type="entry name" value="GRX_PICOT_like"/>
    <property type="match status" value="1"/>
</dbReference>
<evidence type="ECO:0000256" key="1">
    <source>
        <dbReference type="ARBA" id="ARBA00022723"/>
    </source>
</evidence>
<dbReference type="InterPro" id="IPR013766">
    <property type="entry name" value="Thioredoxin_domain"/>
</dbReference>
<dbReference type="PANTHER" id="PTHR10293">
    <property type="entry name" value="GLUTAREDOXIN FAMILY MEMBER"/>
    <property type="match status" value="1"/>
</dbReference>
<dbReference type="FunFam" id="3.40.30.10:FF:000012">
    <property type="entry name" value="Monothiol glutaredoxin"/>
    <property type="match status" value="1"/>
</dbReference>
<dbReference type="GO" id="GO:0005634">
    <property type="term" value="C:nucleus"/>
    <property type="evidence" value="ECO:0007669"/>
    <property type="project" value="TreeGrafter"/>
</dbReference>
<name>A0A3S4RCC6_9ACAR</name>
<dbReference type="Pfam" id="PF00085">
    <property type="entry name" value="Thioredoxin"/>
    <property type="match status" value="1"/>
</dbReference>
<organism evidence="5 6">
    <name type="scientific">Dinothrombium tinctorium</name>
    <dbReference type="NCBI Taxonomy" id="1965070"/>
    <lineage>
        <taxon>Eukaryota</taxon>
        <taxon>Metazoa</taxon>
        <taxon>Ecdysozoa</taxon>
        <taxon>Arthropoda</taxon>
        <taxon>Chelicerata</taxon>
        <taxon>Arachnida</taxon>
        <taxon>Acari</taxon>
        <taxon>Acariformes</taxon>
        <taxon>Trombidiformes</taxon>
        <taxon>Prostigmata</taxon>
        <taxon>Anystina</taxon>
        <taxon>Parasitengona</taxon>
        <taxon>Trombidioidea</taxon>
        <taxon>Trombidiidae</taxon>
        <taxon>Dinothrombium</taxon>
    </lineage>
</organism>
<evidence type="ECO:0000256" key="3">
    <source>
        <dbReference type="ARBA" id="ARBA00023014"/>
    </source>
</evidence>
<keyword evidence="1" id="KW-0479">Metal-binding</keyword>
<dbReference type="GO" id="GO:0006879">
    <property type="term" value="P:intracellular iron ion homeostasis"/>
    <property type="evidence" value="ECO:0007669"/>
    <property type="project" value="TreeGrafter"/>
</dbReference>
<dbReference type="Proteomes" id="UP000285301">
    <property type="component" value="Unassembled WGS sequence"/>
</dbReference>
<dbReference type="InterPro" id="IPR004480">
    <property type="entry name" value="Monothiol_GRX-rel"/>
</dbReference>
<dbReference type="InterPro" id="IPR036249">
    <property type="entry name" value="Thioredoxin-like_sf"/>
</dbReference>
<gene>
    <name evidence="5" type="ORF">B4U79_15225</name>
</gene>
<dbReference type="Pfam" id="PF00462">
    <property type="entry name" value="Glutaredoxin"/>
    <property type="match status" value="1"/>
</dbReference>
<dbReference type="InterPro" id="IPR033658">
    <property type="entry name" value="GRX_PICOT-like"/>
</dbReference>
<dbReference type="GO" id="GO:0051536">
    <property type="term" value="F:iron-sulfur cluster binding"/>
    <property type="evidence" value="ECO:0007669"/>
    <property type="project" value="UniProtKB-KW"/>
</dbReference>
<dbReference type="GO" id="GO:0046872">
    <property type="term" value="F:metal ion binding"/>
    <property type="evidence" value="ECO:0007669"/>
    <property type="project" value="UniProtKB-KW"/>
</dbReference>
<dbReference type="NCBIfam" id="TIGR00365">
    <property type="entry name" value="Grx4 family monothiol glutaredoxin"/>
    <property type="match status" value="1"/>
</dbReference>
<comment type="caution">
    <text evidence="5">The sequence shown here is derived from an EMBL/GenBank/DDBJ whole genome shotgun (WGS) entry which is preliminary data.</text>
</comment>